<sequence length="306" mass="33003">MGKRRATPRSRAHRLIVPAAVLAVLAAGVGVARLVSASGDARAAAPVWHTPALPPRILEKGGVPPLSPRVLEAQPAFPVRPAAVHIEGDAWWSWALLDHRTGTLSGSPNVGETSTTASLIKAWIGADFLRRADAAGRRPGDVRMRQLRIMLRDSDNVAAEALWAAVGRSESIRRLQRICQLMDGGPYRQLWSNTRLSARDVALLGRCIADGRAAGAAWTPWLLREMRAVRGVGDFGIRKAFPPEAAATIAIKNGWVTRDALGEWHVNCLAIGDGWSIGVLTRYPASRGYAYGASICRKVGRQLRAS</sequence>
<proteinExistence type="predicted"/>
<reference evidence="1" key="1">
    <citation type="submission" date="2023-07" db="EMBL/GenBank/DDBJ databases">
        <title>Sequencing the genomes of 1000 actinobacteria strains.</title>
        <authorList>
            <person name="Klenk H.-P."/>
        </authorList>
    </citation>
    <scope>NUCLEOTIDE SEQUENCE</scope>
    <source>
        <strain evidence="1">DSM 44707</strain>
    </source>
</reference>
<evidence type="ECO:0000313" key="1">
    <source>
        <dbReference type="EMBL" id="MDR7279720.1"/>
    </source>
</evidence>
<name>A0AAE4CFK1_9ACTN</name>
<evidence type="ECO:0000313" key="2">
    <source>
        <dbReference type="Proteomes" id="UP001183643"/>
    </source>
</evidence>
<comment type="caution">
    <text evidence="1">The sequence shown here is derived from an EMBL/GenBank/DDBJ whole genome shotgun (WGS) entry which is preliminary data.</text>
</comment>
<protein>
    <recommendedName>
        <fullName evidence="3">Beta-lactamase class A</fullName>
    </recommendedName>
</protein>
<dbReference type="SUPFAM" id="SSF56601">
    <property type="entry name" value="beta-lactamase/transpeptidase-like"/>
    <property type="match status" value="1"/>
</dbReference>
<accession>A0AAE4CFK1</accession>
<dbReference type="AlphaFoldDB" id="A0AAE4CFK1"/>
<evidence type="ECO:0008006" key="3">
    <source>
        <dbReference type="Google" id="ProtNLM"/>
    </source>
</evidence>
<gene>
    <name evidence="1" type="ORF">J2S41_006498</name>
</gene>
<dbReference type="Proteomes" id="UP001183643">
    <property type="component" value="Unassembled WGS sequence"/>
</dbReference>
<dbReference type="RefSeq" id="WP_310373701.1">
    <property type="nucleotide sequence ID" value="NZ_JAVDYB010000001.1"/>
</dbReference>
<dbReference type="EMBL" id="JAVDYB010000001">
    <property type="protein sequence ID" value="MDR7279720.1"/>
    <property type="molecule type" value="Genomic_DNA"/>
</dbReference>
<keyword evidence="2" id="KW-1185">Reference proteome</keyword>
<organism evidence="1 2">
    <name type="scientific">Catenuloplanes atrovinosus</name>
    <dbReference type="NCBI Taxonomy" id="137266"/>
    <lineage>
        <taxon>Bacteria</taxon>
        <taxon>Bacillati</taxon>
        <taxon>Actinomycetota</taxon>
        <taxon>Actinomycetes</taxon>
        <taxon>Micromonosporales</taxon>
        <taxon>Micromonosporaceae</taxon>
        <taxon>Catenuloplanes</taxon>
    </lineage>
</organism>
<dbReference type="Gene3D" id="3.40.710.10">
    <property type="entry name" value="DD-peptidase/beta-lactamase superfamily"/>
    <property type="match status" value="1"/>
</dbReference>
<dbReference type="InterPro" id="IPR012338">
    <property type="entry name" value="Beta-lactam/transpept-like"/>
</dbReference>